<name>A0A6H5HQF1_9HEMI</name>
<evidence type="ECO:0000313" key="1">
    <source>
        <dbReference type="EMBL" id="CAB0019276.1"/>
    </source>
</evidence>
<accession>A0A6H5HQF1</accession>
<sequence length="269" mass="31260">MSLPKTIGNFTDNRTEKQKKIEIIVLVRKEKRKVARIRSRAARLEPPDRRFAPRLQSDSDRRRVRKCRFECRPFALIFTIRSRSTVKNRRVKSCFIEFQPIEEISKEKCQFEHSYLNKISLFNFFQIFASNLSRCICRSFRYIYGYLEEKLINIIPSSPGTSSTKTCIACPAISGCSAYAFFEISIPKYRDKYIDYTDKLYPSKIQTDRSRSAIGCLCIVSASCERHKPVYSGIDNEWLGSGSLKKMHYFIMHRIPGTSLRAITNTPSI</sequence>
<reference evidence="1 2" key="1">
    <citation type="submission" date="2020-02" db="EMBL/GenBank/DDBJ databases">
        <authorList>
            <person name="Ferguson B K."/>
        </authorList>
    </citation>
    <scope>NUCLEOTIDE SEQUENCE [LARGE SCALE GENOMIC DNA]</scope>
</reference>
<evidence type="ECO:0000313" key="2">
    <source>
        <dbReference type="Proteomes" id="UP000479000"/>
    </source>
</evidence>
<dbReference type="AlphaFoldDB" id="A0A6H5HQF1"/>
<keyword evidence="2" id="KW-1185">Reference proteome</keyword>
<gene>
    <name evidence="1" type="ORF">NTEN_LOCUS22988</name>
</gene>
<dbReference type="EMBL" id="CADCXU010033925">
    <property type="protein sequence ID" value="CAB0019276.1"/>
    <property type="molecule type" value="Genomic_DNA"/>
</dbReference>
<protein>
    <submittedName>
        <fullName evidence="1">Uncharacterized protein</fullName>
    </submittedName>
</protein>
<organism evidence="1 2">
    <name type="scientific">Nesidiocoris tenuis</name>
    <dbReference type="NCBI Taxonomy" id="355587"/>
    <lineage>
        <taxon>Eukaryota</taxon>
        <taxon>Metazoa</taxon>
        <taxon>Ecdysozoa</taxon>
        <taxon>Arthropoda</taxon>
        <taxon>Hexapoda</taxon>
        <taxon>Insecta</taxon>
        <taxon>Pterygota</taxon>
        <taxon>Neoptera</taxon>
        <taxon>Paraneoptera</taxon>
        <taxon>Hemiptera</taxon>
        <taxon>Heteroptera</taxon>
        <taxon>Panheteroptera</taxon>
        <taxon>Cimicomorpha</taxon>
        <taxon>Miridae</taxon>
        <taxon>Dicyphina</taxon>
        <taxon>Nesidiocoris</taxon>
    </lineage>
</organism>
<dbReference type="Proteomes" id="UP000479000">
    <property type="component" value="Unassembled WGS sequence"/>
</dbReference>
<proteinExistence type="predicted"/>